<dbReference type="SUPFAM" id="SSF56112">
    <property type="entry name" value="Protein kinase-like (PK-like)"/>
    <property type="match status" value="1"/>
</dbReference>
<evidence type="ECO:0000256" key="3">
    <source>
        <dbReference type="ARBA" id="ARBA00022741"/>
    </source>
</evidence>
<dbReference type="PANTHER" id="PTHR24346:SF82">
    <property type="entry name" value="KP78A-RELATED"/>
    <property type="match status" value="1"/>
</dbReference>
<evidence type="ECO:0000256" key="1">
    <source>
        <dbReference type="ARBA" id="ARBA00022527"/>
    </source>
</evidence>
<dbReference type="InterPro" id="IPR000719">
    <property type="entry name" value="Prot_kinase_dom"/>
</dbReference>
<dbReference type="InterPro" id="IPR017441">
    <property type="entry name" value="Protein_kinase_ATP_BS"/>
</dbReference>
<dbReference type="GO" id="GO:0035556">
    <property type="term" value="P:intracellular signal transduction"/>
    <property type="evidence" value="ECO:0007669"/>
    <property type="project" value="TreeGrafter"/>
</dbReference>
<name>A0A2H9T653_9ZZZZ</name>
<dbReference type="AlphaFoldDB" id="A0A2H9T653"/>
<organism evidence="8">
    <name type="scientific">invertebrate metagenome</name>
    <dbReference type="NCBI Taxonomy" id="1711999"/>
    <lineage>
        <taxon>unclassified sequences</taxon>
        <taxon>metagenomes</taxon>
        <taxon>organismal metagenomes</taxon>
    </lineage>
</organism>
<feature type="domain" description="Protein kinase" evidence="7">
    <location>
        <begin position="262"/>
        <end position="552"/>
    </location>
</feature>
<dbReference type="Gene3D" id="1.10.510.10">
    <property type="entry name" value="Transferase(Phosphotransferase) domain 1"/>
    <property type="match status" value="1"/>
</dbReference>
<keyword evidence="2" id="KW-0808">Transferase</keyword>
<evidence type="ECO:0000256" key="6">
    <source>
        <dbReference type="SAM" id="MobiDB-lite"/>
    </source>
</evidence>
<keyword evidence="1" id="KW-0723">Serine/threonine-protein kinase</keyword>
<reference evidence="8" key="1">
    <citation type="journal article" date="2017" name="Appl. Environ. Microbiol.">
        <title>Molecular characterization of an Endozoicomonas-like organism causing infection in king scallop Pecten maximus L.</title>
        <authorList>
            <person name="Cano I."/>
            <person name="van Aerle R."/>
            <person name="Ross S."/>
            <person name="Verner-Jeffreys D.W."/>
            <person name="Paley R.K."/>
            <person name="Rimmer G."/>
            <person name="Ryder D."/>
            <person name="Hooper P."/>
            <person name="Stone D."/>
            <person name="Feist S.W."/>
        </authorList>
    </citation>
    <scope>NUCLEOTIDE SEQUENCE</scope>
</reference>
<feature type="region of interest" description="Disordered" evidence="6">
    <location>
        <begin position="98"/>
        <end position="133"/>
    </location>
</feature>
<keyword evidence="5" id="KW-0067">ATP-binding</keyword>
<dbReference type="InterPro" id="IPR011009">
    <property type="entry name" value="Kinase-like_dom_sf"/>
</dbReference>
<dbReference type="PANTHER" id="PTHR24346">
    <property type="entry name" value="MAP/MICROTUBULE AFFINITY-REGULATING KINASE"/>
    <property type="match status" value="1"/>
</dbReference>
<evidence type="ECO:0000256" key="5">
    <source>
        <dbReference type="ARBA" id="ARBA00022840"/>
    </source>
</evidence>
<dbReference type="PROSITE" id="PS00107">
    <property type="entry name" value="PROTEIN_KINASE_ATP"/>
    <property type="match status" value="1"/>
</dbReference>
<protein>
    <recommendedName>
        <fullName evidence="7">Protein kinase domain-containing protein</fullName>
    </recommendedName>
</protein>
<comment type="caution">
    <text evidence="8">The sequence shown here is derived from an EMBL/GenBank/DDBJ whole genome shotgun (WGS) entry which is preliminary data.</text>
</comment>
<accession>A0A2H9T653</accession>
<evidence type="ECO:0000256" key="2">
    <source>
        <dbReference type="ARBA" id="ARBA00022679"/>
    </source>
</evidence>
<sequence>MNEMAIRMALVSELQNYVDTAKAEINVEYSWKGRNVKTQISDTGNRILNNFLAGKADSHDAVGLHNTLESILQRSITQQDRMRPDEMVKEILDNLQVESEQSGGQGDDSSSIYADDSWGIAPDTRSDASDSVLSDRPVFSAKDIRSFESLMPQEVSNGEIHEKVQYLESLVPGIDEVKKNRRDKKDTGAAFTQVLMKNSGNEGKDQWAALLNTVPDEVLDGLDWAGWDKSKTHTLPVREKGTKMSPNSSGMLGTNVSLVQEPKEGRYLGEGSFGKVKFALVTDEEGNSKLCVAKKMKMFAPNDAVLSDQLKDLKHEIVMQQQAGEDVSPVIYGHSHTVNKNGKDLLIVFMEPAVGISGSHFFSQKQTGLAPEENIQVLLNVTDTVMNMHQSGVFHNDLKWGNCSFDSSTLKTQVLDYGLSTTNKVRLDVDEQFSFESVPCYFPLEVTRKRTKDSEKVDVYQLGHMYIDVLRTNRDVPNPFHSASYYSDDLLENWLSGTPIHRVKKDTSEKMALIDFPSPEARDLIRDMLSVKPEDRPTMEEVRKRLVALPRV</sequence>
<dbReference type="GO" id="GO:0005737">
    <property type="term" value="C:cytoplasm"/>
    <property type="evidence" value="ECO:0007669"/>
    <property type="project" value="TreeGrafter"/>
</dbReference>
<feature type="compositionally biased region" description="Low complexity" evidence="6">
    <location>
        <begin position="98"/>
        <end position="111"/>
    </location>
</feature>
<evidence type="ECO:0000313" key="8">
    <source>
        <dbReference type="EMBL" id="PJE78706.1"/>
    </source>
</evidence>
<keyword evidence="4" id="KW-0418">Kinase</keyword>
<evidence type="ECO:0000259" key="7">
    <source>
        <dbReference type="PROSITE" id="PS50011"/>
    </source>
</evidence>
<dbReference type="GO" id="GO:0004674">
    <property type="term" value="F:protein serine/threonine kinase activity"/>
    <property type="evidence" value="ECO:0007669"/>
    <property type="project" value="UniProtKB-KW"/>
</dbReference>
<dbReference type="Pfam" id="PF00069">
    <property type="entry name" value="Pkinase"/>
    <property type="match status" value="1"/>
</dbReference>
<dbReference type="GO" id="GO:0005524">
    <property type="term" value="F:ATP binding"/>
    <property type="evidence" value="ECO:0007669"/>
    <property type="project" value="UniProtKB-KW"/>
</dbReference>
<proteinExistence type="predicted"/>
<dbReference type="EMBL" id="NSIT01000138">
    <property type="protein sequence ID" value="PJE78706.1"/>
    <property type="molecule type" value="Genomic_DNA"/>
</dbReference>
<dbReference type="PROSITE" id="PS50011">
    <property type="entry name" value="PROTEIN_KINASE_DOM"/>
    <property type="match status" value="1"/>
</dbReference>
<keyword evidence="3" id="KW-0547">Nucleotide-binding</keyword>
<dbReference type="SMART" id="SM00220">
    <property type="entry name" value="S_TKc"/>
    <property type="match status" value="1"/>
</dbReference>
<gene>
    <name evidence="8" type="ORF">CI610_02341</name>
</gene>
<evidence type="ECO:0000256" key="4">
    <source>
        <dbReference type="ARBA" id="ARBA00022777"/>
    </source>
</evidence>